<evidence type="ECO:0000256" key="10">
    <source>
        <dbReference type="RuleBase" id="RU362071"/>
    </source>
</evidence>
<dbReference type="eggNOG" id="COG1684">
    <property type="taxonomic scope" value="Bacteria"/>
</dbReference>
<name>V8CAE6_9HELI</name>
<evidence type="ECO:0000313" key="11">
    <source>
        <dbReference type="EMBL" id="ETD23960.1"/>
    </source>
</evidence>
<evidence type="ECO:0000256" key="5">
    <source>
        <dbReference type="ARBA" id="ARBA00022692"/>
    </source>
</evidence>
<evidence type="ECO:0000256" key="4">
    <source>
        <dbReference type="ARBA" id="ARBA00022475"/>
    </source>
</evidence>
<keyword evidence="11" id="KW-0282">Flagellum</keyword>
<feature type="transmembrane region" description="Helical" evidence="10">
    <location>
        <begin position="44"/>
        <end position="63"/>
    </location>
</feature>
<feature type="transmembrane region" description="Helical" evidence="10">
    <location>
        <begin position="170"/>
        <end position="200"/>
    </location>
</feature>
<dbReference type="InterPro" id="IPR006303">
    <property type="entry name" value="FliR"/>
</dbReference>
<dbReference type="HOGENOM" id="CLU_063626_4_0_7"/>
<reference evidence="11 12" key="1">
    <citation type="journal article" date="2014" name="Genome Announc.">
        <title>Draft genome sequences of six enterohepatic helicobacter species isolated from humans and one from rhesus macaques.</title>
        <authorList>
            <person name="Shen Z."/>
            <person name="Sheh A."/>
            <person name="Young S.K."/>
            <person name="Abouelliel A."/>
            <person name="Ward D.V."/>
            <person name="Earl A.M."/>
            <person name="Fox J.G."/>
        </authorList>
    </citation>
    <scope>NUCLEOTIDE SEQUENCE [LARGE SCALE GENOMIC DNA]</scope>
    <source>
        <strain evidence="11 12">MIT 99-5501</strain>
    </source>
</reference>
<feature type="transmembrane region" description="Helical" evidence="10">
    <location>
        <begin position="69"/>
        <end position="97"/>
    </location>
</feature>
<keyword evidence="8 10" id="KW-0975">Bacterial flagellum</keyword>
<evidence type="ECO:0000256" key="1">
    <source>
        <dbReference type="ARBA" id="ARBA00002578"/>
    </source>
</evidence>
<dbReference type="PANTHER" id="PTHR30065">
    <property type="entry name" value="FLAGELLAR BIOSYNTHETIC PROTEIN FLIR"/>
    <property type="match status" value="1"/>
</dbReference>
<evidence type="ECO:0000313" key="12">
    <source>
        <dbReference type="Proteomes" id="UP000018731"/>
    </source>
</evidence>
<keyword evidence="11" id="KW-0966">Cell projection</keyword>
<keyword evidence="5 10" id="KW-0812">Transmembrane</keyword>
<keyword evidence="4 10" id="KW-1003">Cell membrane</keyword>
<feature type="transmembrane region" description="Helical" evidence="10">
    <location>
        <begin position="127"/>
        <end position="150"/>
    </location>
</feature>
<dbReference type="STRING" id="1357400.HMPREF2086_00706"/>
<keyword evidence="6 10" id="KW-1133">Transmembrane helix</keyword>
<evidence type="ECO:0000256" key="3">
    <source>
        <dbReference type="ARBA" id="ARBA00021717"/>
    </source>
</evidence>
<dbReference type="GO" id="GO:0006605">
    <property type="term" value="P:protein targeting"/>
    <property type="evidence" value="ECO:0007669"/>
    <property type="project" value="UniProtKB-UniRule"/>
</dbReference>
<comment type="function">
    <text evidence="1 10">Role in flagellar biosynthesis.</text>
</comment>
<keyword evidence="7 10" id="KW-0472">Membrane</keyword>
<dbReference type="Pfam" id="PF01311">
    <property type="entry name" value="Bac_export_1"/>
    <property type="match status" value="1"/>
</dbReference>
<dbReference type="EMBL" id="AZJI01000004">
    <property type="protein sequence ID" value="ETD23960.1"/>
    <property type="molecule type" value="Genomic_DNA"/>
</dbReference>
<dbReference type="NCBIfam" id="TIGR01400">
    <property type="entry name" value="fliR"/>
    <property type="match status" value="1"/>
</dbReference>
<evidence type="ECO:0000256" key="2">
    <source>
        <dbReference type="ARBA" id="ARBA00009772"/>
    </source>
</evidence>
<comment type="similarity">
    <text evidence="2 10">Belongs to the FliR/MopE/SpaR family.</text>
</comment>
<organism evidence="11 12">
    <name type="scientific">Helicobacter macacae MIT 99-5501</name>
    <dbReference type="NCBI Taxonomy" id="1357400"/>
    <lineage>
        <taxon>Bacteria</taxon>
        <taxon>Pseudomonadati</taxon>
        <taxon>Campylobacterota</taxon>
        <taxon>Epsilonproteobacteria</taxon>
        <taxon>Campylobacterales</taxon>
        <taxon>Helicobacteraceae</taxon>
        <taxon>Helicobacter</taxon>
    </lineage>
</organism>
<comment type="caution">
    <text evidence="11">The sequence shown here is derived from an EMBL/GenBank/DDBJ whole genome shotgun (WGS) entry which is preliminary data.</text>
</comment>
<dbReference type="Proteomes" id="UP000018731">
    <property type="component" value="Unassembled WGS sequence"/>
</dbReference>
<feature type="transmembrane region" description="Helical" evidence="10">
    <location>
        <begin position="12"/>
        <end position="32"/>
    </location>
</feature>
<dbReference type="InterPro" id="IPR002010">
    <property type="entry name" value="T3SS_IM_R"/>
</dbReference>
<protein>
    <recommendedName>
        <fullName evidence="3 9">Flagellar biosynthetic protein FliR</fullName>
    </recommendedName>
</protein>
<keyword evidence="12" id="KW-1185">Reference proteome</keyword>
<dbReference type="RefSeq" id="WP_023927431.1">
    <property type="nucleotide sequence ID" value="NZ_KI669454.1"/>
</dbReference>
<dbReference type="GO" id="GO:0009425">
    <property type="term" value="C:bacterial-type flagellum basal body"/>
    <property type="evidence" value="ECO:0007669"/>
    <property type="project" value="UniProtKB-SubCell"/>
</dbReference>
<dbReference type="OrthoDB" id="9797790at2"/>
<dbReference type="PRINTS" id="PR00953">
    <property type="entry name" value="TYPE3IMRPROT"/>
</dbReference>
<evidence type="ECO:0000256" key="7">
    <source>
        <dbReference type="ARBA" id="ARBA00023136"/>
    </source>
</evidence>
<proteinExistence type="inferred from homology"/>
<accession>V8CAE6</accession>
<comment type="subcellular location">
    <subcellularLocation>
        <location evidence="10">Cell membrane</location>
        <topology evidence="10">Multi-pass membrane protein</topology>
    </subcellularLocation>
    <subcellularLocation>
        <location evidence="10">Bacterial flagellum basal body</location>
    </subcellularLocation>
</comment>
<dbReference type="AlphaFoldDB" id="V8CAE6"/>
<evidence type="ECO:0000256" key="8">
    <source>
        <dbReference type="ARBA" id="ARBA00023143"/>
    </source>
</evidence>
<dbReference type="GO" id="GO:0044780">
    <property type="term" value="P:bacterial-type flagellum assembly"/>
    <property type="evidence" value="ECO:0007669"/>
    <property type="project" value="UniProtKB-UniRule"/>
</dbReference>
<keyword evidence="11" id="KW-0969">Cilium</keyword>
<evidence type="ECO:0000256" key="6">
    <source>
        <dbReference type="ARBA" id="ARBA00022989"/>
    </source>
</evidence>
<dbReference type="PANTHER" id="PTHR30065:SF8">
    <property type="entry name" value="FLAGELLAR BIOSYNTHETIC PROTEIN FLIR"/>
    <property type="match status" value="1"/>
</dbReference>
<evidence type="ECO:0000256" key="9">
    <source>
        <dbReference type="NCBIfam" id="TIGR01400"/>
    </source>
</evidence>
<sequence length="258" mass="28308">MEFLSYLTDGNVTTFFLLLLRFSAILAFFPFFDSQLVPVSVRGALAFFLTIVFLPLAHSPAVITNLPDLLYAAFMEVALGFMASLLLQVVFSSLAIAGDTISFSMGMTMASAYDPSSGNTRPIIAQVLIISALVLALVLNFHHLVLQFIAYSLKILPLGEVAFSPNVINYIIRAFGGMFALGFAMAFPVLGIILLSDIVFGMIMKTHSQFNLFSFGFPIKIGIALCVIILIVPGILYHFKTDLYEAFKAMSIIFDLDR</sequence>
<dbReference type="PATRIC" id="fig|1357400.3.peg.975"/>
<gene>
    <name evidence="11" type="ORF">HMPREF2086_00706</name>
</gene>
<dbReference type="GO" id="GO:0005886">
    <property type="term" value="C:plasma membrane"/>
    <property type="evidence" value="ECO:0007669"/>
    <property type="project" value="UniProtKB-SubCell"/>
</dbReference>
<feature type="transmembrane region" description="Helical" evidence="10">
    <location>
        <begin position="212"/>
        <end position="237"/>
    </location>
</feature>